<dbReference type="Proteomes" id="UP000069443">
    <property type="component" value="Unassembled WGS sequence"/>
</dbReference>
<evidence type="ECO:0000256" key="1">
    <source>
        <dbReference type="SAM" id="Phobius"/>
    </source>
</evidence>
<gene>
    <name evidence="2" type="ORF">RMCC_4409</name>
</gene>
<evidence type="ECO:0000313" key="3">
    <source>
        <dbReference type="Proteomes" id="UP000069443"/>
    </source>
</evidence>
<comment type="caution">
    <text evidence="2">The sequence shown here is derived from an EMBL/GenBank/DDBJ whole genome shotgun (WGS) entry which is preliminary data.</text>
</comment>
<dbReference type="EMBL" id="BCSY01000072">
    <property type="protein sequence ID" value="GAS97443.1"/>
    <property type="molecule type" value="Genomic_DNA"/>
</dbReference>
<keyword evidence="1" id="KW-0472">Membrane</keyword>
<dbReference type="AlphaFoldDB" id="A0A117IB62"/>
<protein>
    <submittedName>
        <fullName evidence="2">Conserved membrane protein</fullName>
    </submittedName>
</protein>
<sequence length="227" mass="23347">MPMWDHLHMNPEDDPEARIRALEQPLSDMARASELGAEHRAGVGYPPPVQQWPYAANPYPVGYPPAPPSRSGLRPWMLIVPIAVALIAAAGGAAWVMYQNTASIPGISGGGGILTDIPPSPGPAVPAAPSVVPPQDLPQPGSTVSVSGIGVVRTIACNQNVMVVSGANNRITITGHCASLTVSGFENNVTVDTADTITAAGFDNHIAFHSGAPGITKSGEGNVVEQG</sequence>
<proteinExistence type="predicted"/>
<feature type="transmembrane region" description="Helical" evidence="1">
    <location>
        <begin position="76"/>
        <end position="98"/>
    </location>
</feature>
<accession>A0A117IB62</accession>
<name>A0A117IB62_MYCCR</name>
<organism evidence="2 3">
    <name type="scientific">Mycolicibacterium canariasense</name>
    <name type="common">Mycobacterium canariasense</name>
    <dbReference type="NCBI Taxonomy" id="228230"/>
    <lineage>
        <taxon>Bacteria</taxon>
        <taxon>Bacillati</taxon>
        <taxon>Actinomycetota</taxon>
        <taxon>Actinomycetes</taxon>
        <taxon>Mycobacteriales</taxon>
        <taxon>Mycobacteriaceae</taxon>
        <taxon>Mycolicibacterium</taxon>
    </lineage>
</organism>
<reference evidence="3" key="1">
    <citation type="journal article" date="2016" name="Genome Announc.">
        <title>Draft Genome Sequences of Five Rapidly Growing Mycobacterium Species, M. thermoresistibile, M. fortuitum subsp. acetamidolyticum, M. canariasense, M. brisbanense, and M. novocastrense.</title>
        <authorList>
            <person name="Katahira K."/>
            <person name="Ogura Y."/>
            <person name="Gotoh Y."/>
            <person name="Hayashi T."/>
        </authorList>
    </citation>
    <scope>NUCLEOTIDE SEQUENCE [LARGE SCALE GENOMIC DNA]</scope>
    <source>
        <strain evidence="3">JCM15298</strain>
    </source>
</reference>
<keyword evidence="1" id="KW-0812">Transmembrane</keyword>
<dbReference type="STRING" id="228230.RMCC_4409"/>
<evidence type="ECO:0000313" key="2">
    <source>
        <dbReference type="EMBL" id="GAS97443.1"/>
    </source>
</evidence>
<keyword evidence="3" id="KW-1185">Reference proteome</keyword>
<dbReference type="Pfam" id="PF11259">
    <property type="entry name" value="DUF3060"/>
    <property type="match status" value="1"/>
</dbReference>
<keyword evidence="1" id="KW-1133">Transmembrane helix</keyword>
<reference evidence="3" key="2">
    <citation type="submission" date="2016-02" db="EMBL/GenBank/DDBJ databases">
        <title>Draft genome sequence of five rapidly growing Mycobacterium species.</title>
        <authorList>
            <person name="Katahira K."/>
            <person name="Gotou Y."/>
            <person name="Iida K."/>
            <person name="Ogura Y."/>
            <person name="Hayashi T."/>
        </authorList>
    </citation>
    <scope>NUCLEOTIDE SEQUENCE [LARGE SCALE GENOMIC DNA]</scope>
    <source>
        <strain evidence="3">JCM15298</strain>
    </source>
</reference>
<dbReference type="InterPro" id="IPR021417">
    <property type="entry name" value="DUF3060"/>
</dbReference>